<dbReference type="eggNOG" id="KOG3762">
    <property type="taxonomic scope" value="Eukaryota"/>
</dbReference>
<dbReference type="OMA" id="ANQHNPF"/>
<feature type="region of interest" description="Disordered" evidence="6">
    <location>
        <begin position="1"/>
        <end position="63"/>
    </location>
</feature>
<evidence type="ECO:0000256" key="7">
    <source>
        <dbReference type="SAM" id="Phobius"/>
    </source>
</evidence>
<proteinExistence type="inferred from homology"/>
<dbReference type="InParanoid" id="E9I0Q7"/>
<dbReference type="AlphaFoldDB" id="E9I0Q7"/>
<name>E9I0Q7_DAPPU</name>
<dbReference type="Proteomes" id="UP000000305">
    <property type="component" value="Unassembled WGS sequence"/>
</dbReference>
<evidence type="ECO:0000256" key="3">
    <source>
        <dbReference type="ARBA" id="ARBA00022692"/>
    </source>
</evidence>
<evidence type="ECO:0000256" key="2">
    <source>
        <dbReference type="ARBA" id="ARBA00005241"/>
    </source>
</evidence>
<feature type="transmembrane region" description="Helical" evidence="7">
    <location>
        <begin position="396"/>
        <end position="414"/>
    </location>
</feature>
<comment type="subcellular location">
    <subcellularLocation>
        <location evidence="1">Membrane</location>
        <topology evidence="1">Multi-pass membrane protein</topology>
    </subcellularLocation>
</comment>
<feature type="domain" description="Major facilitator superfamily associated" evidence="8">
    <location>
        <begin position="108"/>
        <end position="649"/>
    </location>
</feature>
<feature type="transmembrane region" description="Helical" evidence="7">
    <location>
        <begin position="353"/>
        <end position="375"/>
    </location>
</feature>
<dbReference type="PANTHER" id="PTHR16172:SF2">
    <property type="entry name" value="MAJOR FACILITATOR SUPERFAMILY DOMAIN-CONTAINING PROTEIN 6"/>
    <property type="match status" value="1"/>
</dbReference>
<feature type="transmembrane region" description="Helical" evidence="7">
    <location>
        <begin position="552"/>
        <end position="572"/>
    </location>
</feature>
<organism evidence="9 10">
    <name type="scientific">Daphnia pulex</name>
    <name type="common">Water flea</name>
    <dbReference type="NCBI Taxonomy" id="6669"/>
    <lineage>
        <taxon>Eukaryota</taxon>
        <taxon>Metazoa</taxon>
        <taxon>Ecdysozoa</taxon>
        <taxon>Arthropoda</taxon>
        <taxon>Crustacea</taxon>
        <taxon>Branchiopoda</taxon>
        <taxon>Diplostraca</taxon>
        <taxon>Cladocera</taxon>
        <taxon>Anomopoda</taxon>
        <taxon>Daphniidae</taxon>
        <taxon>Daphnia</taxon>
    </lineage>
</organism>
<dbReference type="Gene3D" id="1.20.1250.20">
    <property type="entry name" value="MFS general substrate transporter like domains"/>
    <property type="match status" value="2"/>
</dbReference>
<evidence type="ECO:0000313" key="9">
    <source>
        <dbReference type="EMBL" id="EFX62423.1"/>
    </source>
</evidence>
<feature type="transmembrane region" description="Helical" evidence="7">
    <location>
        <begin position="584"/>
        <end position="602"/>
    </location>
</feature>
<feature type="compositionally biased region" description="Low complexity" evidence="6">
    <location>
        <begin position="787"/>
        <end position="801"/>
    </location>
</feature>
<dbReference type="Pfam" id="PF12832">
    <property type="entry name" value="MFS_1_like"/>
    <property type="match status" value="1"/>
</dbReference>
<feature type="transmembrane region" description="Helical" evidence="7">
    <location>
        <begin position="111"/>
        <end position="131"/>
    </location>
</feature>
<keyword evidence="4 7" id="KW-1133">Transmembrane helix</keyword>
<dbReference type="KEGG" id="dpx:DAPPUDRAFT_120249"/>
<feature type="transmembrane region" description="Helical" evidence="7">
    <location>
        <begin position="653"/>
        <end position="671"/>
    </location>
</feature>
<keyword evidence="3 7" id="KW-0812">Transmembrane</keyword>
<reference evidence="9 10" key="1">
    <citation type="journal article" date="2011" name="Science">
        <title>The ecoresponsive genome of Daphnia pulex.</title>
        <authorList>
            <person name="Colbourne J.K."/>
            <person name="Pfrender M.E."/>
            <person name="Gilbert D."/>
            <person name="Thomas W.K."/>
            <person name="Tucker A."/>
            <person name="Oakley T.H."/>
            <person name="Tokishita S."/>
            <person name="Aerts A."/>
            <person name="Arnold G.J."/>
            <person name="Basu M.K."/>
            <person name="Bauer D.J."/>
            <person name="Caceres C.E."/>
            <person name="Carmel L."/>
            <person name="Casola C."/>
            <person name="Choi J.H."/>
            <person name="Detter J.C."/>
            <person name="Dong Q."/>
            <person name="Dusheyko S."/>
            <person name="Eads B.D."/>
            <person name="Frohlich T."/>
            <person name="Geiler-Samerotte K.A."/>
            <person name="Gerlach D."/>
            <person name="Hatcher P."/>
            <person name="Jogdeo S."/>
            <person name="Krijgsveld J."/>
            <person name="Kriventseva E.V."/>
            <person name="Kultz D."/>
            <person name="Laforsch C."/>
            <person name="Lindquist E."/>
            <person name="Lopez J."/>
            <person name="Manak J.R."/>
            <person name="Muller J."/>
            <person name="Pangilinan J."/>
            <person name="Patwardhan R.P."/>
            <person name="Pitluck S."/>
            <person name="Pritham E.J."/>
            <person name="Rechtsteiner A."/>
            <person name="Rho M."/>
            <person name="Rogozin I.B."/>
            <person name="Sakarya O."/>
            <person name="Salamov A."/>
            <person name="Schaack S."/>
            <person name="Shapiro H."/>
            <person name="Shiga Y."/>
            <person name="Skalitzky C."/>
            <person name="Smith Z."/>
            <person name="Souvorov A."/>
            <person name="Sung W."/>
            <person name="Tang Z."/>
            <person name="Tsuchiya D."/>
            <person name="Tu H."/>
            <person name="Vos H."/>
            <person name="Wang M."/>
            <person name="Wolf Y.I."/>
            <person name="Yamagata H."/>
            <person name="Yamada T."/>
            <person name="Ye Y."/>
            <person name="Shaw J.R."/>
            <person name="Andrews J."/>
            <person name="Crease T.J."/>
            <person name="Tang H."/>
            <person name="Lucas S.M."/>
            <person name="Robertson H.M."/>
            <person name="Bork P."/>
            <person name="Koonin E.V."/>
            <person name="Zdobnov E.M."/>
            <person name="Grigoriev I.V."/>
            <person name="Lynch M."/>
            <person name="Boore J.L."/>
        </authorList>
    </citation>
    <scope>NUCLEOTIDE SEQUENCE [LARGE SCALE GENOMIC DNA]</scope>
</reference>
<sequence>MASNPFGSYYPSDSTDQQQQQQSSAYPDSSSYAYDGSSAGLMSGAGGDGGTFPSSGNNFQQHQPMGTGMAEVDLAKYPEPKESTKKIRGRADLIEYFFGGPVNRELLIAKAFYFCFFSAFGSLLPLMAIYFKNMGMTPTQAGILIGIRPFVGYLSAPFWADLADRFKKGRIMLLGSLAAWIIFNVPIGFIRPPATSCLVYNATGFYIETPKGLVNRIDKRSISPSDYLDDFETENFMAGWTPRPPQWVEDQLAHQSGDGAASKVPWDQLLAMEEEETVDIPLMVDYDDGQVVDERMMRVRRHIDVPMKPTHEVGISPYTVDFAKNYEALGGNSQLVSPTFSFTIFNRNDIRKVFFLFLLLIIIGEFFCCPSMTLADSAVLNLLGKENADQYGRQRMFASIGWGLTMFFVCLTLDHSQPTQGPTHPCEVHHRERVYTVCYVSFTTFMIGTMIVATRLPFTYDSDPQENTQNAATVSSPIEEGPYVPPAPGSWYHPKPAPPPPGSQHHHSTKEVMNDALKNLLGKSKVFAQTTSKIPEWMPVLRHFANIRCASFMFVAWFMGFGIGLIFTFLFWHLQDYGGTSTVFGMASVVNHISEMLAYFLSYPLIRKIGHIKVLCLGLLCSVLRFLYISYIQEPWGVIPFELIQGTTAVLRGYGFACIFVLVGFCLVCFYHRGKGLTADLTPAEDPHQVAAEMAHLAPHGVPGNPTIVRTASTANLDHSNSKATLNYNTSHGNLDIPTLGGMAQPTNPFLPAGGSNQHHHHAPSSFGYVAEAEEYSGISMNPTQSGGSVNFSSGSGYGNNTTQYNNSQY</sequence>
<feature type="transmembrane region" description="Helical" evidence="7">
    <location>
        <begin position="614"/>
        <end position="633"/>
    </location>
</feature>
<dbReference type="EMBL" id="GL733604">
    <property type="protein sequence ID" value="EFX62423.1"/>
    <property type="molecule type" value="Genomic_DNA"/>
</dbReference>
<accession>E9I0Q7</accession>
<evidence type="ECO:0000256" key="6">
    <source>
        <dbReference type="SAM" id="MobiDB-lite"/>
    </source>
</evidence>
<dbReference type="GO" id="GO:0016020">
    <property type="term" value="C:membrane"/>
    <property type="evidence" value="ECO:0000318"/>
    <property type="project" value="GO_Central"/>
</dbReference>
<dbReference type="InterPro" id="IPR024989">
    <property type="entry name" value="MFS_assoc_dom"/>
</dbReference>
<dbReference type="PhylomeDB" id="E9I0Q7"/>
<comment type="similarity">
    <text evidence="2">Belongs to the major facilitator superfamily. MFSD6 family.</text>
</comment>
<feature type="region of interest" description="Disordered" evidence="6">
    <location>
        <begin position="489"/>
        <end position="509"/>
    </location>
</feature>
<evidence type="ECO:0000256" key="5">
    <source>
        <dbReference type="ARBA" id="ARBA00023136"/>
    </source>
</evidence>
<keyword evidence="5 7" id="KW-0472">Membrane</keyword>
<feature type="transmembrane region" description="Helical" evidence="7">
    <location>
        <begin position="172"/>
        <end position="190"/>
    </location>
</feature>
<dbReference type="STRING" id="6669.E9I0Q7"/>
<dbReference type="InterPro" id="IPR051717">
    <property type="entry name" value="MFS_MFSD6"/>
</dbReference>
<gene>
    <name evidence="9" type="ORF">DAPPUDRAFT_120249</name>
</gene>
<dbReference type="FunCoup" id="E9I0Q7">
    <property type="interactions" value="190"/>
</dbReference>
<dbReference type="PANTHER" id="PTHR16172">
    <property type="entry name" value="MAJOR FACILITATOR SUPERFAMILY DOMAIN-CONTAINING PROTEIN 6-LIKE"/>
    <property type="match status" value="1"/>
</dbReference>
<dbReference type="CDD" id="cd17335">
    <property type="entry name" value="MFS_MFSD6"/>
    <property type="match status" value="1"/>
</dbReference>
<dbReference type="HOGENOM" id="CLU_013133_2_0_1"/>
<evidence type="ECO:0000259" key="8">
    <source>
        <dbReference type="Pfam" id="PF12832"/>
    </source>
</evidence>
<keyword evidence="10" id="KW-1185">Reference proteome</keyword>
<protein>
    <recommendedName>
        <fullName evidence="8">Major facilitator superfamily associated domain-containing protein</fullName>
    </recommendedName>
</protein>
<feature type="compositionally biased region" description="Low complexity" evidence="6">
    <location>
        <begin position="8"/>
        <end position="42"/>
    </location>
</feature>
<dbReference type="InterPro" id="IPR036259">
    <property type="entry name" value="MFS_trans_sf"/>
</dbReference>
<dbReference type="OrthoDB" id="5989317at2759"/>
<feature type="region of interest" description="Disordered" evidence="6">
    <location>
        <begin position="787"/>
        <end position="810"/>
    </location>
</feature>
<dbReference type="SUPFAM" id="SSF103473">
    <property type="entry name" value="MFS general substrate transporter"/>
    <property type="match status" value="2"/>
</dbReference>
<evidence type="ECO:0000256" key="4">
    <source>
        <dbReference type="ARBA" id="ARBA00022989"/>
    </source>
</evidence>
<feature type="compositionally biased region" description="Polar residues" evidence="6">
    <location>
        <begin position="52"/>
        <end position="63"/>
    </location>
</feature>
<evidence type="ECO:0000313" key="10">
    <source>
        <dbReference type="Proteomes" id="UP000000305"/>
    </source>
</evidence>
<evidence type="ECO:0000256" key="1">
    <source>
        <dbReference type="ARBA" id="ARBA00004141"/>
    </source>
</evidence>